<comment type="caution">
    <text evidence="1">The sequence shown here is derived from an EMBL/GenBank/DDBJ whole genome shotgun (WGS) entry which is preliminary data.</text>
</comment>
<keyword evidence="2" id="KW-1185">Reference proteome</keyword>
<reference evidence="1 2" key="1">
    <citation type="submission" date="2020-08" db="EMBL/GenBank/DDBJ databases">
        <title>Genomic Encyclopedia of Type Strains, Phase IV (KMG-IV): sequencing the most valuable type-strain genomes for metagenomic binning, comparative biology and taxonomic classification.</title>
        <authorList>
            <person name="Goeker M."/>
        </authorList>
    </citation>
    <scope>NUCLEOTIDE SEQUENCE [LARGE SCALE GENOMIC DNA]</scope>
    <source>
        <strain evidence="1 2">DSM 13481</strain>
    </source>
</reference>
<organism evidence="1 2">
    <name type="scientific">Thermosipho japonicus</name>
    <dbReference type="NCBI Taxonomy" id="90323"/>
    <lineage>
        <taxon>Bacteria</taxon>
        <taxon>Thermotogati</taxon>
        <taxon>Thermotogota</taxon>
        <taxon>Thermotogae</taxon>
        <taxon>Thermotogales</taxon>
        <taxon>Fervidobacteriaceae</taxon>
        <taxon>Thermosipho</taxon>
    </lineage>
</organism>
<dbReference type="RefSeq" id="WP_184619417.1">
    <property type="nucleotide sequence ID" value="NZ_JACHEX010000003.1"/>
</dbReference>
<evidence type="ECO:0008006" key="3">
    <source>
        <dbReference type="Google" id="ProtNLM"/>
    </source>
</evidence>
<evidence type="ECO:0000313" key="2">
    <source>
        <dbReference type="Proteomes" id="UP000555828"/>
    </source>
</evidence>
<evidence type="ECO:0000313" key="1">
    <source>
        <dbReference type="EMBL" id="MBB6062780.1"/>
    </source>
</evidence>
<gene>
    <name evidence="1" type="ORF">HNP65_001232</name>
</gene>
<name>A0A841GTR1_9BACT</name>
<accession>A0A841GTR1</accession>
<sequence length="125" mass="14580">MKNLEASINKTSFEIVKYLKNENNVNKMLGVLSNYGVYALWIFSRNILKDEKNKEFWDKIFNGLKELIISFGILDKNDKGLSEKFFEKLSEDLEKLLFFKDVLEKVLVYSRYHVKAMGKGKNGGE</sequence>
<protein>
    <recommendedName>
        <fullName evidence="3">CRISPR type III-B/RAMP module-associated protein Cmr5</fullName>
    </recommendedName>
</protein>
<dbReference type="Proteomes" id="UP000555828">
    <property type="component" value="Unassembled WGS sequence"/>
</dbReference>
<dbReference type="AlphaFoldDB" id="A0A841GTR1"/>
<dbReference type="EMBL" id="JACHEX010000003">
    <property type="protein sequence ID" value="MBB6062780.1"/>
    <property type="molecule type" value="Genomic_DNA"/>
</dbReference>
<proteinExistence type="predicted"/>